<evidence type="ECO:0000313" key="1">
    <source>
        <dbReference type="EMBL" id="GBP69060.1"/>
    </source>
</evidence>
<comment type="caution">
    <text evidence="1">The sequence shown here is derived from an EMBL/GenBank/DDBJ whole genome shotgun (WGS) entry which is preliminary data.</text>
</comment>
<gene>
    <name evidence="1" type="ORF">EVAR_39262_1</name>
</gene>
<dbReference type="Proteomes" id="UP000299102">
    <property type="component" value="Unassembled WGS sequence"/>
</dbReference>
<sequence length="87" mass="9958">MIPALRHTAAGEGLSEIGDMLLSLRNALALNWSRTTDLESIFRTGWSITLALGMHTIGTTVYVHTRRERRLPVRRTRIFEKKTFVTF</sequence>
<name>A0A4C1Y0M9_EUMVA</name>
<dbReference type="EMBL" id="BGZK01001028">
    <property type="protein sequence ID" value="GBP69060.1"/>
    <property type="molecule type" value="Genomic_DNA"/>
</dbReference>
<dbReference type="AlphaFoldDB" id="A0A4C1Y0M9"/>
<organism evidence="1 2">
    <name type="scientific">Eumeta variegata</name>
    <name type="common">Bagworm moth</name>
    <name type="synonym">Eumeta japonica</name>
    <dbReference type="NCBI Taxonomy" id="151549"/>
    <lineage>
        <taxon>Eukaryota</taxon>
        <taxon>Metazoa</taxon>
        <taxon>Ecdysozoa</taxon>
        <taxon>Arthropoda</taxon>
        <taxon>Hexapoda</taxon>
        <taxon>Insecta</taxon>
        <taxon>Pterygota</taxon>
        <taxon>Neoptera</taxon>
        <taxon>Endopterygota</taxon>
        <taxon>Lepidoptera</taxon>
        <taxon>Glossata</taxon>
        <taxon>Ditrysia</taxon>
        <taxon>Tineoidea</taxon>
        <taxon>Psychidae</taxon>
        <taxon>Oiketicinae</taxon>
        <taxon>Eumeta</taxon>
    </lineage>
</organism>
<proteinExistence type="predicted"/>
<evidence type="ECO:0000313" key="2">
    <source>
        <dbReference type="Proteomes" id="UP000299102"/>
    </source>
</evidence>
<keyword evidence="2" id="KW-1185">Reference proteome</keyword>
<protein>
    <submittedName>
        <fullName evidence="1">Uncharacterized protein</fullName>
    </submittedName>
</protein>
<reference evidence="1 2" key="1">
    <citation type="journal article" date="2019" name="Commun. Biol.">
        <title>The bagworm genome reveals a unique fibroin gene that provides high tensile strength.</title>
        <authorList>
            <person name="Kono N."/>
            <person name="Nakamura H."/>
            <person name="Ohtoshi R."/>
            <person name="Tomita M."/>
            <person name="Numata K."/>
            <person name="Arakawa K."/>
        </authorList>
    </citation>
    <scope>NUCLEOTIDE SEQUENCE [LARGE SCALE GENOMIC DNA]</scope>
</reference>
<accession>A0A4C1Y0M9</accession>